<sequence>MSTSDFIVGEIVDVRNYGRAEVVEPIVTESGSRFYGRIRIKYQCDGKTYYARPDNLRKTVQVKQRVLLCHSTTHYRTCAASVVNWNDAVLEVGSHEGECTWLLSRRCRYIVGVDKSPATIAAARRRYPGLRFEEVDGFDVPTLKALGPPDGSGFSVVLVDIGGIASLSSVAALVGLYYKEFPFSTKIVVKSVFLKRLVEDCLPYNTEKSNPWALLRVGDGAGDNGGTAGGSGSTDVRGIGSVRPDLDSHPTQKAEEAEAEGVEEEAEEHVEGAGEGPAARARSAKGGFRERQGRGSEGRGANGMRGSTARGTERRRGRGTGQRGQACREESSVPEVGDGVGLAAVVTGQAAGE</sequence>
<dbReference type="InterPro" id="IPR029063">
    <property type="entry name" value="SAM-dependent_MTases_sf"/>
</dbReference>
<evidence type="ECO:0000313" key="2">
    <source>
        <dbReference type="EMBL" id="GIL83631.1"/>
    </source>
</evidence>
<protein>
    <recommendedName>
        <fullName evidence="4">Methyltransferase domain-containing protein</fullName>
    </recommendedName>
</protein>
<gene>
    <name evidence="2" type="ORF">Vretifemale_12299</name>
</gene>
<dbReference type="SUPFAM" id="SSF53335">
    <property type="entry name" value="S-adenosyl-L-methionine-dependent methyltransferases"/>
    <property type="match status" value="1"/>
</dbReference>
<reference evidence="2" key="1">
    <citation type="journal article" date="2021" name="Proc. Natl. Acad. Sci. U.S.A.">
        <title>Three genomes in the algal genus Volvox reveal the fate of a haploid sex-determining region after a transition to homothallism.</title>
        <authorList>
            <person name="Yamamoto K."/>
            <person name="Hamaji T."/>
            <person name="Kawai-Toyooka H."/>
            <person name="Matsuzaki R."/>
            <person name="Takahashi F."/>
            <person name="Nishimura Y."/>
            <person name="Kawachi M."/>
            <person name="Noguchi H."/>
            <person name="Minakuchi Y."/>
            <person name="Umen J.G."/>
            <person name="Toyoda A."/>
            <person name="Nozaki H."/>
        </authorList>
    </citation>
    <scope>NUCLEOTIDE SEQUENCE</scope>
    <source>
        <strain evidence="2">NIES-3786</strain>
    </source>
</reference>
<dbReference type="AlphaFoldDB" id="A0A8J4CRE6"/>
<accession>A0A8J4CRE6</accession>
<feature type="compositionally biased region" description="Basic and acidic residues" evidence="1">
    <location>
        <begin position="244"/>
        <end position="256"/>
    </location>
</feature>
<dbReference type="CDD" id="cd02440">
    <property type="entry name" value="AdoMet_MTases"/>
    <property type="match status" value="1"/>
</dbReference>
<evidence type="ECO:0000313" key="3">
    <source>
        <dbReference type="Proteomes" id="UP000747110"/>
    </source>
</evidence>
<proteinExistence type="predicted"/>
<feature type="compositionally biased region" description="Low complexity" evidence="1">
    <location>
        <begin position="276"/>
        <end position="286"/>
    </location>
</feature>
<keyword evidence="3" id="KW-1185">Reference proteome</keyword>
<name>A0A8J4CRE6_9CHLO</name>
<dbReference type="OrthoDB" id="542683at2759"/>
<evidence type="ECO:0008006" key="4">
    <source>
        <dbReference type="Google" id="ProtNLM"/>
    </source>
</evidence>
<feature type="region of interest" description="Disordered" evidence="1">
    <location>
        <begin position="224"/>
        <end position="338"/>
    </location>
</feature>
<evidence type="ECO:0000256" key="1">
    <source>
        <dbReference type="SAM" id="MobiDB-lite"/>
    </source>
</evidence>
<feature type="compositionally biased region" description="Acidic residues" evidence="1">
    <location>
        <begin position="257"/>
        <end position="268"/>
    </location>
</feature>
<dbReference type="Proteomes" id="UP000747110">
    <property type="component" value="Unassembled WGS sequence"/>
</dbReference>
<dbReference type="EMBL" id="BNCP01000027">
    <property type="protein sequence ID" value="GIL83631.1"/>
    <property type="molecule type" value="Genomic_DNA"/>
</dbReference>
<organism evidence="2 3">
    <name type="scientific">Volvox reticuliferus</name>
    <dbReference type="NCBI Taxonomy" id="1737510"/>
    <lineage>
        <taxon>Eukaryota</taxon>
        <taxon>Viridiplantae</taxon>
        <taxon>Chlorophyta</taxon>
        <taxon>core chlorophytes</taxon>
        <taxon>Chlorophyceae</taxon>
        <taxon>CS clade</taxon>
        <taxon>Chlamydomonadales</taxon>
        <taxon>Volvocaceae</taxon>
        <taxon>Volvox</taxon>
    </lineage>
</organism>
<feature type="compositionally biased region" description="Basic and acidic residues" evidence="1">
    <location>
        <begin position="287"/>
        <end position="297"/>
    </location>
</feature>
<comment type="caution">
    <text evidence="2">The sequence shown here is derived from an EMBL/GenBank/DDBJ whole genome shotgun (WGS) entry which is preliminary data.</text>
</comment>
<dbReference type="Gene3D" id="3.40.50.150">
    <property type="entry name" value="Vaccinia Virus protein VP39"/>
    <property type="match status" value="1"/>
</dbReference>